<evidence type="ECO:0000259" key="1">
    <source>
        <dbReference type="Pfam" id="PF00144"/>
    </source>
</evidence>
<feature type="domain" description="Beta-lactamase-related" evidence="1">
    <location>
        <begin position="97"/>
        <end position="360"/>
    </location>
</feature>
<accession>A0A4R4YNW4</accession>
<dbReference type="InterPro" id="IPR012338">
    <property type="entry name" value="Beta-lactam/transpept-like"/>
</dbReference>
<sequence>MGIRRGFFVAGSPIFGAPGNHLWDPPDRAREAAYRWAGSGRRLVGGAGVSGAAWVVSGAPPPVLRYGFGMVMGDGIRAGLLGLRQAASERQLGLEGVYVTRDGEEPVSYRWVSDDRRDIYSVSKTFTSVAVGMAWAEGFLELDDPVLAHLPEFKSTAAEGVEELTVRHLLSMTSGIELRWENEDLDFEGDPAQAFLATPLAHPPGTNYAYRGLSSYVLGRIVAAASGSDLREFLMPRLFRPLGIGNPQWFRCPLGFPLGAMGLHLRTDEIARLGETLLYDGSFRGEQLIPAEYVDLMHADVTPTDRGHDPDNASYGLHCWPCARDDAWRMDGIYGQFSIMFPHQQATITVTAHYEHPTTDILDAIWTELVPYL</sequence>
<organism evidence="2 3">
    <name type="scientific">Kribbella antibiotica</name>
    <dbReference type="NCBI Taxonomy" id="190195"/>
    <lineage>
        <taxon>Bacteria</taxon>
        <taxon>Bacillati</taxon>
        <taxon>Actinomycetota</taxon>
        <taxon>Actinomycetes</taxon>
        <taxon>Propionibacteriales</taxon>
        <taxon>Kribbellaceae</taxon>
        <taxon>Kribbella</taxon>
    </lineage>
</organism>
<dbReference type="Gene3D" id="3.40.710.10">
    <property type="entry name" value="DD-peptidase/beta-lactamase superfamily"/>
    <property type="match status" value="1"/>
</dbReference>
<protein>
    <submittedName>
        <fullName evidence="2">Class A beta-lactamase-related serine hydrolase</fullName>
    </submittedName>
</protein>
<dbReference type="SUPFAM" id="SSF56601">
    <property type="entry name" value="beta-lactamase/transpeptidase-like"/>
    <property type="match status" value="1"/>
</dbReference>
<evidence type="ECO:0000313" key="2">
    <source>
        <dbReference type="EMBL" id="TDD46761.1"/>
    </source>
</evidence>
<gene>
    <name evidence="2" type="ORF">E1263_35960</name>
</gene>
<reference evidence="2 3" key="1">
    <citation type="submission" date="2019-03" db="EMBL/GenBank/DDBJ databases">
        <title>Draft genome sequences of novel Actinobacteria.</title>
        <authorList>
            <person name="Sahin N."/>
            <person name="Ay H."/>
            <person name="Saygin H."/>
        </authorList>
    </citation>
    <scope>NUCLEOTIDE SEQUENCE [LARGE SCALE GENOMIC DNA]</scope>
    <source>
        <strain evidence="2 3">JCM 13523</strain>
    </source>
</reference>
<evidence type="ECO:0000313" key="3">
    <source>
        <dbReference type="Proteomes" id="UP000295124"/>
    </source>
</evidence>
<proteinExistence type="predicted"/>
<keyword evidence="3" id="KW-1185">Reference proteome</keyword>
<dbReference type="GO" id="GO:0016787">
    <property type="term" value="F:hydrolase activity"/>
    <property type="evidence" value="ECO:0007669"/>
    <property type="project" value="UniProtKB-KW"/>
</dbReference>
<dbReference type="OrthoDB" id="9773047at2"/>
<comment type="caution">
    <text evidence="2">The sequence shown here is derived from an EMBL/GenBank/DDBJ whole genome shotgun (WGS) entry which is preliminary data.</text>
</comment>
<dbReference type="InterPro" id="IPR050789">
    <property type="entry name" value="Diverse_Enzym_Activities"/>
</dbReference>
<dbReference type="PANTHER" id="PTHR43283">
    <property type="entry name" value="BETA-LACTAMASE-RELATED"/>
    <property type="match status" value="1"/>
</dbReference>
<name>A0A4R4YNW4_9ACTN</name>
<dbReference type="InterPro" id="IPR001466">
    <property type="entry name" value="Beta-lactam-related"/>
</dbReference>
<dbReference type="Pfam" id="PF00144">
    <property type="entry name" value="Beta-lactamase"/>
    <property type="match status" value="1"/>
</dbReference>
<dbReference type="PANTHER" id="PTHR43283:SF7">
    <property type="entry name" value="BETA-LACTAMASE-RELATED DOMAIN-CONTAINING PROTEIN"/>
    <property type="match status" value="1"/>
</dbReference>
<dbReference type="Proteomes" id="UP000295124">
    <property type="component" value="Unassembled WGS sequence"/>
</dbReference>
<dbReference type="EMBL" id="SMKX01000166">
    <property type="protein sequence ID" value="TDD46761.1"/>
    <property type="molecule type" value="Genomic_DNA"/>
</dbReference>
<dbReference type="AlphaFoldDB" id="A0A4R4YNW4"/>
<keyword evidence="2" id="KW-0378">Hydrolase</keyword>